<evidence type="ECO:0000313" key="2">
    <source>
        <dbReference type="Proteomes" id="UP001243375"/>
    </source>
</evidence>
<accession>A0ACC2WPW6</accession>
<evidence type="ECO:0000313" key="1">
    <source>
        <dbReference type="EMBL" id="KAJ9113204.1"/>
    </source>
</evidence>
<gene>
    <name evidence="1" type="ORF">QFC22_006043</name>
</gene>
<keyword evidence="2" id="KW-1185">Reference proteome</keyword>
<sequence length="1333" mass="146216">MTKHKRSPDSRRDSGAMELQEQLFTFPQQEQHEGSKEDPMTSLYSSFSHSTVSATPPMPSSNTSAPSSSANDSTPSFRNFLDGRSSTSLSEQTQEQIFSKPSMKPDDSFKDLLDKKYDDEQAMCASPKAAPRPIRHHSEFSIHSSPGDRQRQVNTAVASSTPETVSPQALPVFQFLQEKTTTIEMGIAGLQEWVGFWISRGRRVRVLAKEMEEVRNELQNRLKSGCISPLACVEQTSKLEAIFSAEEITSRVPPRMHRYPALLDDAAMSMMDEKMVTDCLVAANDRLVRPQQKRGLDVKEFTKPLEDMSDHPFRGSTTAEPGATLRFPTFIPPQERTLRGPTSPKAKRLLGIHALATPSSTASSTPVSASTPIRPSPLTPASKHLTPNKSTNFLDLSSPTTSLRSTKSFLSRFRSFSRRSPRTSTTPRRTPGGKSVLASLIGSESSLRSYRYGGQSQSRTATYFRSVVDLFRQQSPEDAETRLDRREQIRSAPVMGESVHENKIGTTSFTAPRRAHYPVQRDKSYRKPAPSVDIGSRAQARSTGSVQGMKLPAIDTQSPFASPRRRTTRHVANSERRSRSDRIAEEGKGKQSGETAVHVEQIMEVLLEYVNRLVRRSVRGGKVEREGTDGLLGMVKSLNHISFETRVRILNKSNAIHPLLASTLQKVRFSLGYIDAKHLVQAVERIENDGNGLQLGILRRPSADHLEQSKIVSVKKLVIAWLSDLMQRVVRECLEEALLPMTPIPPVILDFRNQEVARSVNNRPQRSVSVSSAGFANSLKPPGTSLISDIKYRNGSMPTLPIFSKALSVDTPAFETVEGLVHWIFAEPTTTNTRELLIQWISNERLRRIRSGEGWLIRLQPNGLTSPHSVHGPATMSAVLARVARQCVSRKQAHLMRVVDEVQALYNIPVSTDKSRKRTTISGKAVTGNDVSHQITSTAASIRRNCLGVGDEADRIPQAALSKDKDQPPLGKNTLTPSDGLSSKNRNISHMSGHSYGELCDDASVFATVDTFSHNSCYTTMSSAPATQRLALLTFSDQSFFGRQLQPESAVPKASLNAGSRTSAPALLSCQLNTLTQSPDADLVSRGSMANLNMSRDTAFDAIHIRSSLLLDSAPIFEQPASVVAHAASQTFPFFDGPAPVRPPSQGLHSSPSFPGSLSTTSGSLLSALSFVLPMFNQDCSVRYSVTPGQLEINLLKMIEFERQNPGQQTASTLDSPAISNIAHDSAPSTPNLQTSSPMYRHPHRSAVSLQTTPVMQRVSLRDSLSPQPDIPDSARSKTSSSLTMSGHSIDGQAGWRPASLGWTSGDEVSGGIDAIYRDNSEGFIFKDPRALT</sequence>
<proteinExistence type="predicted"/>
<reference evidence="1" key="1">
    <citation type="submission" date="2023-04" db="EMBL/GenBank/DDBJ databases">
        <title>Draft Genome sequencing of Naganishia species isolated from polar environments using Oxford Nanopore Technology.</title>
        <authorList>
            <person name="Leo P."/>
            <person name="Venkateswaran K."/>
        </authorList>
    </citation>
    <scope>NUCLEOTIDE SEQUENCE</scope>
    <source>
        <strain evidence="1">MNA-CCFEE 5425</strain>
    </source>
</reference>
<dbReference type="Proteomes" id="UP001243375">
    <property type="component" value="Unassembled WGS sequence"/>
</dbReference>
<comment type="caution">
    <text evidence="1">The sequence shown here is derived from an EMBL/GenBank/DDBJ whole genome shotgun (WGS) entry which is preliminary data.</text>
</comment>
<dbReference type="EMBL" id="JASBWU010000022">
    <property type="protein sequence ID" value="KAJ9113204.1"/>
    <property type="molecule type" value="Genomic_DNA"/>
</dbReference>
<organism evidence="1 2">
    <name type="scientific">Naganishia vaughanmartiniae</name>
    <dbReference type="NCBI Taxonomy" id="1424756"/>
    <lineage>
        <taxon>Eukaryota</taxon>
        <taxon>Fungi</taxon>
        <taxon>Dikarya</taxon>
        <taxon>Basidiomycota</taxon>
        <taxon>Agaricomycotina</taxon>
        <taxon>Tremellomycetes</taxon>
        <taxon>Filobasidiales</taxon>
        <taxon>Filobasidiaceae</taxon>
        <taxon>Naganishia</taxon>
    </lineage>
</organism>
<name>A0ACC2WPW6_9TREE</name>
<protein>
    <submittedName>
        <fullName evidence="1">Uncharacterized protein</fullName>
    </submittedName>
</protein>